<dbReference type="SUPFAM" id="SSF52540">
    <property type="entry name" value="P-loop containing nucleoside triphosphate hydrolases"/>
    <property type="match status" value="1"/>
</dbReference>
<dbReference type="Pfam" id="PF03859">
    <property type="entry name" value="CG-1"/>
    <property type="match status" value="1"/>
</dbReference>
<dbReference type="InterPro" id="IPR032675">
    <property type="entry name" value="LRR_dom_sf"/>
</dbReference>
<dbReference type="PANTHER" id="PTHR36766:SF55">
    <property type="entry name" value="OS11G0492900 PROTEIN"/>
    <property type="match status" value="1"/>
</dbReference>
<dbReference type="InterPro" id="IPR027417">
    <property type="entry name" value="P-loop_NTPase"/>
</dbReference>
<accession>A0A2S3I6T7</accession>
<dbReference type="PROSITE" id="PS51437">
    <property type="entry name" value="CG_1"/>
    <property type="match status" value="1"/>
</dbReference>
<evidence type="ECO:0000256" key="2">
    <source>
        <dbReference type="ARBA" id="ARBA00022821"/>
    </source>
</evidence>
<protein>
    <recommendedName>
        <fullName evidence="3">CG-1 domain-containing protein</fullName>
    </recommendedName>
</protein>
<dbReference type="PANTHER" id="PTHR36766">
    <property type="entry name" value="PLANT BROAD-SPECTRUM MILDEW RESISTANCE PROTEIN RPW8"/>
    <property type="match status" value="1"/>
</dbReference>
<dbReference type="InterPro" id="IPR036388">
    <property type="entry name" value="WH-like_DNA-bd_sf"/>
</dbReference>
<evidence type="ECO:0000313" key="4">
    <source>
        <dbReference type="EMBL" id="PAN38164.2"/>
    </source>
</evidence>
<dbReference type="Gene3D" id="3.80.10.10">
    <property type="entry name" value="Ribonuclease Inhibitor"/>
    <property type="match status" value="3"/>
</dbReference>
<evidence type="ECO:0000256" key="1">
    <source>
        <dbReference type="ARBA" id="ARBA00022614"/>
    </source>
</evidence>
<dbReference type="GO" id="GO:0043531">
    <property type="term" value="F:ADP binding"/>
    <property type="evidence" value="ECO:0007669"/>
    <property type="project" value="InterPro"/>
</dbReference>
<dbReference type="InterPro" id="IPR058922">
    <property type="entry name" value="WHD_DRP"/>
</dbReference>
<dbReference type="PRINTS" id="PR00364">
    <property type="entry name" value="DISEASERSIST"/>
</dbReference>
<dbReference type="InterPro" id="IPR002182">
    <property type="entry name" value="NB-ARC"/>
</dbReference>
<feature type="domain" description="CG-1" evidence="3">
    <location>
        <begin position="7"/>
        <end position="133"/>
    </location>
</feature>
<reference evidence="4" key="1">
    <citation type="submission" date="2018-04" db="EMBL/GenBank/DDBJ databases">
        <title>WGS assembly of Panicum hallii.</title>
        <authorList>
            <person name="Lovell J."/>
            <person name="Jenkins J."/>
            <person name="Lowry D."/>
            <person name="Mamidi S."/>
            <person name="Sreedasyam A."/>
            <person name="Weng X."/>
            <person name="Barry K."/>
            <person name="Bonette J."/>
            <person name="Campitelli B."/>
            <person name="Daum C."/>
            <person name="Gordon S."/>
            <person name="Gould B."/>
            <person name="Lipzen A."/>
            <person name="Macqueen A."/>
            <person name="Palacio-Mejia J."/>
            <person name="Plott C."/>
            <person name="Shakirov E."/>
            <person name="Shu S."/>
            <person name="Yoshinaga Y."/>
            <person name="Zane M."/>
            <person name="Rokhsar D."/>
            <person name="Grimwood J."/>
            <person name="Schmutz J."/>
            <person name="Juenger T."/>
        </authorList>
    </citation>
    <scope>NUCLEOTIDE SEQUENCE [LARGE SCALE GENOMIC DNA]</scope>
    <source>
        <strain evidence="4">FIL2</strain>
    </source>
</reference>
<proteinExistence type="predicted"/>
<dbReference type="Gene3D" id="1.10.10.10">
    <property type="entry name" value="Winged helix-like DNA-binding domain superfamily/Winged helix DNA-binding domain"/>
    <property type="match status" value="1"/>
</dbReference>
<dbReference type="InterPro" id="IPR056789">
    <property type="entry name" value="LRR_R13L1-DRL21"/>
</dbReference>
<keyword evidence="2" id="KW-0611">Plant defense</keyword>
<dbReference type="EMBL" id="CM008052">
    <property type="protein sequence ID" value="PAN38164.2"/>
    <property type="molecule type" value="Genomic_DNA"/>
</dbReference>
<dbReference type="SUPFAM" id="SSF52058">
    <property type="entry name" value="L domain-like"/>
    <property type="match status" value="1"/>
</dbReference>
<keyword evidence="1" id="KW-0433">Leucine-rich repeat</keyword>
<dbReference type="Pfam" id="PF00931">
    <property type="entry name" value="NB-ARC"/>
    <property type="match status" value="1"/>
</dbReference>
<dbReference type="AlphaFoldDB" id="A0A2S3I6T7"/>
<gene>
    <name evidence="4" type="ORF">PAHAL_7G124000</name>
</gene>
<dbReference type="GO" id="GO:0006952">
    <property type="term" value="P:defense response"/>
    <property type="evidence" value="ECO:0007669"/>
    <property type="project" value="UniProtKB-KW"/>
</dbReference>
<organism evidence="4">
    <name type="scientific">Panicum hallii</name>
    <dbReference type="NCBI Taxonomy" id="206008"/>
    <lineage>
        <taxon>Eukaryota</taxon>
        <taxon>Viridiplantae</taxon>
        <taxon>Streptophyta</taxon>
        <taxon>Embryophyta</taxon>
        <taxon>Tracheophyta</taxon>
        <taxon>Spermatophyta</taxon>
        <taxon>Magnoliopsida</taxon>
        <taxon>Liliopsida</taxon>
        <taxon>Poales</taxon>
        <taxon>Poaceae</taxon>
        <taxon>PACMAD clade</taxon>
        <taxon>Panicoideae</taxon>
        <taxon>Panicodae</taxon>
        <taxon>Paniceae</taxon>
        <taxon>Panicinae</taxon>
        <taxon>Panicum</taxon>
        <taxon>Panicum sect. Panicum</taxon>
    </lineage>
</organism>
<sequence>MSQSFDINELREEARTRWLKPSEVYYILQNHKRFPITHEAPKKPPSGSLFLYNRRVHRFFRRDGHTWRRKKDGRTVREAHERLKVGNVDALCCYYAHGEQNPCFQRRCFWMLEPAYEHIVLVQYREVAEGRYYSSQLSNGPPESLSSLGYPHAIYGNQYLSSTSGTSEGSESHQSYSNLSSVTEVSSYSGNKEYNKDGGSLLSIPELGQTCLEQTTEVYRADNDNSKNKSGLNVALKKIAEQLSLGDDEDDYIYTNQVQPLGFATNIEATDKKDDNQIGLGRNIAPSWEDVLHSSSGLPTPSIYQVEKSQSSFYEDLQAWFAMENRFGEGLGHHACMQQVGPKLLGRNDMRQMIMEKLLLDRNGGRNCTVICINAGSGHGKTSLLHALYNDQVLTDTFDKSIWIQLSAKSDMLMLFKKIVEVAMNDHCSIANLGCLQEMVKEEISDKKFLLFLDDADIEDRQFWSTVLEVFNAGAKGSAVIMATMSDTVSTFRDVATHFLLLNPLSEESNLMLLQQCAAVGTDIQSNPDLLMVAHRIISRFGGNPLYLKAIGGLLCHADSSLEIDKFEGNGMPLQLCHDVLPIHLKKCLAFCSLFPHGYIFHKHHMVPQWISHGCVRPAEGCELEDAGIGYFNELLCRSFFQYSPVHNDRFVMHEIIYKVVESVSLDKYFKSEDPTSSIPENILHLSLVSSQFQTIELMYRTEELKVLQTFLVVQPEWQPCKISFPTLKLVGLDDFFLKFTSLETLDLSHTDTEELPGSIVGLRNLQYLSVNSTSIRALPSELCCLSNLQTLEAKDCRFLTELPGDTKKLIKLRHLDVTKDLGYVQLPHGVAQLTELRTLPVFHASSDPSHCCVSELGNLHNLRGCLQLSGLESVKTGSKAQEANLKDKYHLKDLTLQWHGGGINVDDEDDDEDTEDVAEQVLESLQPHTNLQELTIRGYEGSAFPDWMQGSSSLPSLVTLTLDGCCNCTRFPTIAQLPSLKFLSVRKMYDVKRLTSNTHGTTKFPSLELLNLWEMYGLEELFEASEGDCPRLRKVCISRCPDLKRLPCAPSLTELVLHCGHQLPDIPELASLVSLKIEGFHGVKSFSLPASAALPMLKKLEIRSCKELSSVEGPSALTTVQRLKVAGCPKLVLPRADSLRT</sequence>
<dbReference type="GO" id="GO:0003677">
    <property type="term" value="F:DNA binding"/>
    <property type="evidence" value="ECO:0007669"/>
    <property type="project" value="InterPro"/>
</dbReference>
<dbReference type="InterPro" id="IPR005559">
    <property type="entry name" value="CG-1_dom"/>
</dbReference>
<evidence type="ECO:0000259" key="3">
    <source>
        <dbReference type="PROSITE" id="PS51437"/>
    </source>
</evidence>
<dbReference type="Pfam" id="PF23559">
    <property type="entry name" value="WHD_DRP"/>
    <property type="match status" value="1"/>
</dbReference>
<name>A0A2S3I6T7_9POAL</name>
<dbReference type="SMART" id="SM01076">
    <property type="entry name" value="CG-1"/>
    <property type="match status" value="1"/>
</dbReference>
<dbReference type="Gramene" id="PAN38164">
    <property type="protein sequence ID" value="PAN38164"/>
    <property type="gene ID" value="PAHAL_7G124000"/>
</dbReference>
<dbReference type="Pfam" id="PF25019">
    <property type="entry name" value="LRR_R13L1-DRL21"/>
    <property type="match status" value="1"/>
</dbReference>
<dbReference type="Gene3D" id="3.40.50.300">
    <property type="entry name" value="P-loop containing nucleotide triphosphate hydrolases"/>
    <property type="match status" value="1"/>
</dbReference>
<dbReference type="Proteomes" id="UP000243499">
    <property type="component" value="Chromosome 7"/>
</dbReference>